<feature type="compositionally biased region" description="Low complexity" evidence="1">
    <location>
        <begin position="162"/>
        <end position="183"/>
    </location>
</feature>
<name>A0A6A4WUN5_AMPAM</name>
<evidence type="ECO:0000313" key="2">
    <source>
        <dbReference type="EMBL" id="KAF0309693.1"/>
    </source>
</evidence>
<feature type="compositionally biased region" description="Polar residues" evidence="1">
    <location>
        <begin position="358"/>
        <end position="368"/>
    </location>
</feature>
<feature type="compositionally biased region" description="Polar residues" evidence="1">
    <location>
        <begin position="192"/>
        <end position="221"/>
    </location>
</feature>
<organism evidence="2 3">
    <name type="scientific">Amphibalanus amphitrite</name>
    <name type="common">Striped barnacle</name>
    <name type="synonym">Balanus amphitrite</name>
    <dbReference type="NCBI Taxonomy" id="1232801"/>
    <lineage>
        <taxon>Eukaryota</taxon>
        <taxon>Metazoa</taxon>
        <taxon>Ecdysozoa</taxon>
        <taxon>Arthropoda</taxon>
        <taxon>Crustacea</taxon>
        <taxon>Multicrustacea</taxon>
        <taxon>Cirripedia</taxon>
        <taxon>Thoracica</taxon>
        <taxon>Thoracicalcarea</taxon>
        <taxon>Balanomorpha</taxon>
        <taxon>Balanoidea</taxon>
        <taxon>Balanidae</taxon>
        <taxon>Amphibalaninae</taxon>
        <taxon>Amphibalanus</taxon>
    </lineage>
</organism>
<gene>
    <name evidence="2" type="primary">Ect4_0</name>
    <name evidence="2" type="ORF">FJT64_019227</name>
</gene>
<feature type="region of interest" description="Disordered" evidence="1">
    <location>
        <begin position="102"/>
        <end position="129"/>
    </location>
</feature>
<evidence type="ECO:0000313" key="3">
    <source>
        <dbReference type="Proteomes" id="UP000440578"/>
    </source>
</evidence>
<dbReference type="OrthoDB" id="202764at2759"/>
<dbReference type="Proteomes" id="UP000440578">
    <property type="component" value="Unassembled WGS sequence"/>
</dbReference>
<feature type="region of interest" description="Disordered" evidence="1">
    <location>
        <begin position="358"/>
        <end position="382"/>
    </location>
</feature>
<reference evidence="2 3" key="1">
    <citation type="submission" date="2019-07" db="EMBL/GenBank/DDBJ databases">
        <title>Draft genome assembly of a fouling barnacle, Amphibalanus amphitrite (Darwin, 1854): The first reference genome for Thecostraca.</title>
        <authorList>
            <person name="Kim W."/>
        </authorList>
    </citation>
    <scope>NUCLEOTIDE SEQUENCE [LARGE SCALE GENOMIC DNA]</scope>
    <source>
        <strain evidence="2">SNU_AA5</strain>
        <tissue evidence="2">Soma without cirri and trophi</tissue>
    </source>
</reference>
<feature type="compositionally biased region" description="Basic and acidic residues" evidence="1">
    <location>
        <begin position="370"/>
        <end position="382"/>
    </location>
</feature>
<keyword evidence="3" id="KW-1185">Reference proteome</keyword>
<sequence>MPEIVEIMEPRNNAIPAATQAMQADLMSPLQAAIPSFDFLGGSDACLTLPCQRPSRPGRPPLTKRLSGSLDSIMTSIKMELRMDVTALSVRQHSFNNLAAETMPDTQSEPAVALPESPKNGVFSPGGKGSQISKFTITADPLSSSQVTSANNSSTRFAAKRSQLMSRQLSSSTSTSSSSAEQRQASHDSSERVTASSSQSELQNFNHRKVSQTQIGGSSNGLSSSAVTCVTASTASTSSRAVSSALSSQSTLTSTAGVREVQAGAARAALQSQASAASFASAANARQLAKSFDSLKSMSMDKLKDSLSMEKLDDRDLLNIDLGSEGGSRDPNVQVFEQKQSYSTSNKKLVTNDFSAEEATANSEQMTHLQEGDTSYRENKASSDMRAKLEMNGITAEKGLSTRQVSTAIAI</sequence>
<proteinExistence type="predicted"/>
<comment type="caution">
    <text evidence="2">The sequence shown here is derived from an EMBL/GenBank/DDBJ whole genome shotgun (WGS) entry which is preliminary data.</text>
</comment>
<accession>A0A6A4WUN5</accession>
<feature type="region of interest" description="Disordered" evidence="1">
    <location>
        <begin position="141"/>
        <end position="223"/>
    </location>
</feature>
<dbReference type="EMBL" id="VIIS01000382">
    <property type="protein sequence ID" value="KAF0309693.1"/>
    <property type="molecule type" value="Genomic_DNA"/>
</dbReference>
<dbReference type="AlphaFoldDB" id="A0A6A4WUN5"/>
<feature type="compositionally biased region" description="Low complexity" evidence="1">
    <location>
        <begin position="143"/>
        <end position="155"/>
    </location>
</feature>
<protein>
    <submittedName>
        <fullName evidence="2">Sterile alpha and TIR motif-containing protein 1</fullName>
    </submittedName>
</protein>
<evidence type="ECO:0000256" key="1">
    <source>
        <dbReference type="SAM" id="MobiDB-lite"/>
    </source>
</evidence>